<keyword evidence="1" id="KW-0812">Transmembrane</keyword>
<feature type="transmembrane region" description="Helical" evidence="1">
    <location>
        <begin position="176"/>
        <end position="202"/>
    </location>
</feature>
<dbReference type="VEuPathDB" id="VectorBase:GBRI021497"/>
<evidence type="ECO:0000313" key="3">
    <source>
        <dbReference type="Proteomes" id="UP000091820"/>
    </source>
</evidence>
<keyword evidence="3" id="KW-1185">Reference proteome</keyword>
<sequence length="236" mass="28056">MMALLANPRNLVESFGLTMLLLRISGLFPYYFEESKLKFCWSWKGFGFTLFHMIIYTYVNISSLIANWKDYSQPMIGHSSLTIFGNLTLRLTGILTTFFIFLPLFRSNAVLNALNIYNKILEELILLDINVAKVLNQVYYLSLAFTFIWAALLAFTSWHSIHFYQYITLKEPEIKYYLVVTLTNFYKSMFMYYLVIQLFSLYMMSKELNKFLNDLQQKYQHETEVEKTRKYVWSSK</sequence>
<keyword evidence="1" id="KW-0472">Membrane</keyword>
<dbReference type="EnsemblMetazoa" id="GBRI021497-RA">
    <property type="protein sequence ID" value="GBRI021497-PA"/>
    <property type="gene ID" value="GBRI021497"/>
</dbReference>
<feature type="transmembrane region" description="Helical" evidence="1">
    <location>
        <begin position="138"/>
        <end position="155"/>
    </location>
</feature>
<feature type="transmembrane region" description="Helical" evidence="1">
    <location>
        <begin position="87"/>
        <end position="105"/>
    </location>
</feature>
<evidence type="ECO:0000256" key="1">
    <source>
        <dbReference type="SAM" id="Phobius"/>
    </source>
</evidence>
<reference evidence="3" key="1">
    <citation type="submission" date="2014-03" db="EMBL/GenBank/DDBJ databases">
        <authorList>
            <person name="Aksoy S."/>
            <person name="Warren W."/>
            <person name="Wilson R.K."/>
        </authorList>
    </citation>
    <scope>NUCLEOTIDE SEQUENCE [LARGE SCALE GENOMIC DNA]</scope>
    <source>
        <strain evidence="3">IAEA</strain>
    </source>
</reference>
<organism evidence="2 3">
    <name type="scientific">Glossina brevipalpis</name>
    <dbReference type="NCBI Taxonomy" id="37001"/>
    <lineage>
        <taxon>Eukaryota</taxon>
        <taxon>Metazoa</taxon>
        <taxon>Ecdysozoa</taxon>
        <taxon>Arthropoda</taxon>
        <taxon>Hexapoda</taxon>
        <taxon>Insecta</taxon>
        <taxon>Pterygota</taxon>
        <taxon>Neoptera</taxon>
        <taxon>Endopterygota</taxon>
        <taxon>Diptera</taxon>
        <taxon>Brachycera</taxon>
        <taxon>Muscomorpha</taxon>
        <taxon>Hippoboscoidea</taxon>
        <taxon>Glossinidae</taxon>
        <taxon>Glossina</taxon>
    </lineage>
</organism>
<name>A0A1A9WIY4_9MUSC</name>
<evidence type="ECO:0000313" key="2">
    <source>
        <dbReference type="EnsemblMetazoa" id="GBRI021497-PA"/>
    </source>
</evidence>
<reference evidence="2" key="2">
    <citation type="submission" date="2020-05" db="UniProtKB">
        <authorList>
            <consortium name="EnsemblMetazoa"/>
        </authorList>
    </citation>
    <scope>IDENTIFICATION</scope>
    <source>
        <strain evidence="2">IAEA</strain>
    </source>
</reference>
<keyword evidence="1" id="KW-1133">Transmembrane helix</keyword>
<protein>
    <submittedName>
        <fullName evidence="2">Uncharacterized protein</fullName>
    </submittedName>
</protein>
<proteinExistence type="predicted"/>
<dbReference type="Proteomes" id="UP000091820">
    <property type="component" value="Unassembled WGS sequence"/>
</dbReference>
<dbReference type="AlphaFoldDB" id="A0A1A9WIY4"/>
<feature type="transmembrane region" description="Helical" evidence="1">
    <location>
        <begin position="44"/>
        <end position="66"/>
    </location>
</feature>
<accession>A0A1A9WIY4</accession>